<dbReference type="SUPFAM" id="SSF48150">
    <property type="entry name" value="DNA-glycosylase"/>
    <property type="match status" value="1"/>
</dbReference>
<dbReference type="InterPro" id="IPR003265">
    <property type="entry name" value="HhH-GPD_domain"/>
</dbReference>
<evidence type="ECO:0000259" key="5">
    <source>
        <dbReference type="SMART" id="SM00478"/>
    </source>
</evidence>
<name>A0A160T1D9_9CHLR</name>
<dbReference type="GO" id="GO:0140078">
    <property type="term" value="F:class I DNA-(apurinic or apyrimidinic site) endonuclease activity"/>
    <property type="evidence" value="ECO:0007669"/>
    <property type="project" value="UniProtKB-EC"/>
</dbReference>
<dbReference type="GO" id="GO:0006284">
    <property type="term" value="P:base-excision repair"/>
    <property type="evidence" value="ECO:0007669"/>
    <property type="project" value="InterPro"/>
</dbReference>
<dbReference type="CDD" id="cd00056">
    <property type="entry name" value="ENDO3c"/>
    <property type="match status" value="1"/>
</dbReference>
<dbReference type="EC" id="4.2.99.18" evidence="6"/>
<keyword evidence="7" id="KW-1185">Reference proteome</keyword>
<gene>
    <name evidence="6" type="ORF">CFX0092_A1496</name>
</gene>
<organism evidence="6 7">
    <name type="scientific">Candidatus Promineifilum breve</name>
    <dbReference type="NCBI Taxonomy" id="1806508"/>
    <lineage>
        <taxon>Bacteria</taxon>
        <taxon>Bacillati</taxon>
        <taxon>Chloroflexota</taxon>
        <taxon>Ardenticatenia</taxon>
        <taxon>Candidatus Promineifilales</taxon>
        <taxon>Candidatus Promineifilaceae</taxon>
        <taxon>Candidatus Promineifilum</taxon>
    </lineage>
</organism>
<dbReference type="GO" id="GO:0051539">
    <property type="term" value="F:4 iron, 4 sulfur cluster binding"/>
    <property type="evidence" value="ECO:0007669"/>
    <property type="project" value="InterPro"/>
</dbReference>
<dbReference type="PANTHER" id="PTHR47203:SF1">
    <property type="entry name" value="HYPOTHETICAL BASE EXCISION DNA REPAIR PROTEIN (EUROFUNG)"/>
    <property type="match status" value="1"/>
</dbReference>
<dbReference type="Pfam" id="PF00730">
    <property type="entry name" value="HhH-GPD"/>
    <property type="match status" value="1"/>
</dbReference>
<proteinExistence type="predicted"/>
<dbReference type="AlphaFoldDB" id="A0A160T1D9"/>
<dbReference type="Gene3D" id="1.10.1670.10">
    <property type="entry name" value="Helix-hairpin-Helix base-excision DNA repair enzymes (C-terminal)"/>
    <property type="match status" value="1"/>
</dbReference>
<protein>
    <submittedName>
        <fullName evidence="6">Endonuclease III</fullName>
        <ecNumber evidence="6">4.2.99.18</ecNumber>
    </submittedName>
</protein>
<evidence type="ECO:0000313" key="7">
    <source>
        <dbReference type="Proteomes" id="UP000215027"/>
    </source>
</evidence>
<keyword evidence="6" id="KW-0540">Nuclease</keyword>
<evidence type="ECO:0000256" key="2">
    <source>
        <dbReference type="ARBA" id="ARBA00022723"/>
    </source>
</evidence>
<dbReference type="KEGG" id="pbf:CFX0092_A1496"/>
<dbReference type="InterPro" id="IPR003651">
    <property type="entry name" value="Endonuclease3_FeS-loop_motif"/>
</dbReference>
<keyword evidence="6" id="KW-0255">Endonuclease</keyword>
<dbReference type="RefSeq" id="WP_095042876.1">
    <property type="nucleotide sequence ID" value="NZ_LN890655.1"/>
</dbReference>
<evidence type="ECO:0000256" key="4">
    <source>
        <dbReference type="ARBA" id="ARBA00023014"/>
    </source>
</evidence>
<evidence type="ECO:0000256" key="3">
    <source>
        <dbReference type="ARBA" id="ARBA00023004"/>
    </source>
</evidence>
<keyword evidence="6" id="KW-0456">Lyase</keyword>
<dbReference type="Proteomes" id="UP000215027">
    <property type="component" value="Chromosome I"/>
</dbReference>
<comment type="cofactor">
    <cofactor evidence="1">
        <name>[4Fe-4S] cluster</name>
        <dbReference type="ChEBI" id="CHEBI:49883"/>
    </cofactor>
</comment>
<keyword evidence="2" id="KW-0479">Metal-binding</keyword>
<dbReference type="PANTHER" id="PTHR47203">
    <property type="match status" value="1"/>
</dbReference>
<dbReference type="GO" id="GO:0046872">
    <property type="term" value="F:metal ion binding"/>
    <property type="evidence" value="ECO:0007669"/>
    <property type="project" value="UniProtKB-KW"/>
</dbReference>
<sequence>MPPPDALRDKYNAVFHKLNEVYGRPVWRSHGSPLDELIGTILSQATADVNTARAYAELTARFPDWESVMNAPPEEVVAAIRSAGLAPTKGPRIQNALRTIMRQRGELSLDFLADMPLDEALAWLTAIDGVGPKTAAIVMLFSLGRPAFPVDTHVFRVGRRLGLIAPRQSAAQAHVTLADLGAPETYYPMHINLIRHGREICRARVPHCHICPLQDECDYYRAAVLQARDG</sequence>
<dbReference type="Gene3D" id="1.10.340.30">
    <property type="entry name" value="Hypothetical protein, domain 2"/>
    <property type="match status" value="1"/>
</dbReference>
<feature type="domain" description="HhH-GPD" evidence="5">
    <location>
        <begin position="42"/>
        <end position="199"/>
    </location>
</feature>
<evidence type="ECO:0000313" key="6">
    <source>
        <dbReference type="EMBL" id="CUS03374.2"/>
    </source>
</evidence>
<evidence type="ECO:0000256" key="1">
    <source>
        <dbReference type="ARBA" id="ARBA00001966"/>
    </source>
</evidence>
<dbReference type="EMBL" id="LN890655">
    <property type="protein sequence ID" value="CUS03374.2"/>
    <property type="molecule type" value="Genomic_DNA"/>
</dbReference>
<dbReference type="InterPro" id="IPR023170">
    <property type="entry name" value="HhH_base_excis_C"/>
</dbReference>
<dbReference type="GO" id="GO:0016787">
    <property type="term" value="F:hydrolase activity"/>
    <property type="evidence" value="ECO:0007669"/>
    <property type="project" value="UniProtKB-ARBA"/>
</dbReference>
<dbReference type="OrthoDB" id="9802365at2"/>
<dbReference type="InterPro" id="IPR011257">
    <property type="entry name" value="DNA_glycosylase"/>
</dbReference>
<dbReference type="SMART" id="SM00525">
    <property type="entry name" value="FES"/>
    <property type="match status" value="1"/>
</dbReference>
<keyword evidence="6" id="KW-0378">Hydrolase</keyword>
<dbReference type="SMART" id="SM00478">
    <property type="entry name" value="ENDO3c"/>
    <property type="match status" value="1"/>
</dbReference>
<dbReference type="PIRSF" id="PIRSF001435">
    <property type="entry name" value="Nth"/>
    <property type="match status" value="1"/>
</dbReference>
<reference evidence="6" key="1">
    <citation type="submission" date="2016-01" db="EMBL/GenBank/DDBJ databases">
        <authorList>
            <person name="Mcilroy J.S."/>
            <person name="Karst M S."/>
            <person name="Albertsen M."/>
        </authorList>
    </citation>
    <scope>NUCLEOTIDE SEQUENCE</scope>
    <source>
        <strain evidence="6">Cfx-K</strain>
    </source>
</reference>
<keyword evidence="3" id="KW-0408">Iron</keyword>
<accession>A0A160T1D9</accession>
<keyword evidence="4" id="KW-0411">Iron-sulfur</keyword>